<proteinExistence type="predicted"/>
<comment type="caution">
    <text evidence="1">The sequence shown here is derived from an EMBL/GenBank/DDBJ whole genome shotgun (WGS) entry which is preliminary data.</text>
</comment>
<name>A0AAP0ITC4_9MAGN</name>
<dbReference type="Proteomes" id="UP001420932">
    <property type="component" value="Unassembled WGS sequence"/>
</dbReference>
<dbReference type="AlphaFoldDB" id="A0AAP0ITC4"/>
<evidence type="ECO:0000313" key="1">
    <source>
        <dbReference type="EMBL" id="KAK9121409.1"/>
    </source>
</evidence>
<reference evidence="1 2" key="1">
    <citation type="submission" date="2024-01" db="EMBL/GenBank/DDBJ databases">
        <title>Genome assemblies of Stephania.</title>
        <authorList>
            <person name="Yang L."/>
        </authorList>
    </citation>
    <scope>NUCLEOTIDE SEQUENCE [LARGE SCALE GENOMIC DNA]</scope>
    <source>
        <strain evidence="1">YNDBR</strain>
        <tissue evidence="1">Leaf</tissue>
    </source>
</reference>
<dbReference type="EMBL" id="JBBNAF010000008">
    <property type="protein sequence ID" value="KAK9121409.1"/>
    <property type="molecule type" value="Genomic_DNA"/>
</dbReference>
<gene>
    <name evidence="1" type="ORF">Syun_019026</name>
</gene>
<evidence type="ECO:0000313" key="2">
    <source>
        <dbReference type="Proteomes" id="UP001420932"/>
    </source>
</evidence>
<keyword evidence="2" id="KW-1185">Reference proteome</keyword>
<protein>
    <submittedName>
        <fullName evidence="1">Uncharacterized protein</fullName>
    </submittedName>
</protein>
<sequence>MQLAVTSGADDFSEPAAAAVDDATPAMLGMSDVAYKRGINNKKDLPRALKRVSDFNLDL</sequence>
<organism evidence="1 2">
    <name type="scientific">Stephania yunnanensis</name>
    <dbReference type="NCBI Taxonomy" id="152371"/>
    <lineage>
        <taxon>Eukaryota</taxon>
        <taxon>Viridiplantae</taxon>
        <taxon>Streptophyta</taxon>
        <taxon>Embryophyta</taxon>
        <taxon>Tracheophyta</taxon>
        <taxon>Spermatophyta</taxon>
        <taxon>Magnoliopsida</taxon>
        <taxon>Ranunculales</taxon>
        <taxon>Menispermaceae</taxon>
        <taxon>Menispermoideae</taxon>
        <taxon>Cissampelideae</taxon>
        <taxon>Stephania</taxon>
    </lineage>
</organism>
<accession>A0AAP0ITC4</accession>